<reference evidence="8" key="1">
    <citation type="submission" date="2015-04" db="EMBL/GenBank/DDBJ databases">
        <authorList>
            <consortium name="Pathogen Informatics"/>
        </authorList>
    </citation>
    <scope>NUCLEOTIDE SEQUENCE [LARGE SCALE GENOMIC DNA]</scope>
    <source>
        <strain evidence="8">8A</strain>
    </source>
</reference>
<evidence type="ECO:0000259" key="7">
    <source>
        <dbReference type="PROSITE" id="PS50103"/>
    </source>
</evidence>
<dbReference type="OMA" id="NCEEKIE"/>
<dbReference type="Gene3D" id="3.30.1370.210">
    <property type="match status" value="1"/>
</dbReference>
<dbReference type="GO" id="GO:0008270">
    <property type="term" value="F:zinc ion binding"/>
    <property type="evidence" value="ECO:0007669"/>
    <property type="project" value="UniProtKB-KW"/>
</dbReference>
<sequence length="1462" mass="173567">MIEVNSNEKNDLNNILNGINGNLNEKEKNENSNSSTEIENIACKEETNFELIKSNKLNSDNKEHVNEKNLYKNENSNYCLNEKKKKKINKKKIDGDKKEVKDDIIDIKKEEITKKDQNLEREDKQIAEHFQLTEMKKNKKKKFFFGEYNINGITSENYKPHNLNHNNSNISDINNLDKIKNKKYIKNQVTNCVTDMNECITKQEKNNEFIKHRDKKEEKKMNKDFKVFKNQNKEKNFLINDKNLYYNQRYGNCVYNDKKKEGNNILCIKKPYVDQNFFNQRINRNNIYNFKYYPYEKNYLDNNIIRDLYSFNNAYSYNCNDYYYLNPSQIHNTINNNSINHYEQQKSYNSKHSTLPLSHIAQNQINNIHLTNLNPKHLTLNPINNTFNKESSIKNIEYQQDFIYTKVKEKMHDQYYRIKLCPFLKKGLCQKGDNCSYAHSTDKLRNSINLTKTKICELWLKNECENENCVYAHGELELRATPDYFKTKLCKYFDKEGKCPSGDKCRHAHGQEELRKRNYRRTELEKYALKNKLNVKFLYNEIKNKKDISEYISNKFNNQNENKNGLFSSNDNMEYKRNNEKKEVISNEELQNTNKDYNTNNEKREVISNEELQITNKDYNTNNEKKEVISNEELKVTNKDYLNETENFNLSHDFNSQEKENNSDSFNEINNQIVKEKKINESDYNINKSSYSNEQNNKNDDSISNIKEEKEKRCEMDEKNFHTVSHDPNNVVKDTNKRRMKKEKDKNEIVIKKKKPEKIIKYIEEKNNRETLDEKKELSEHNEENTVEVCTKDDVLNKVNKKNENNYEHKTKLIENECEKILTTEENTDCKDVKKEENENIDNICKKKKEKPCDKETVDFGEKDNEIEANQKEEKKKKSYNFMIKKKLRKYENDVKTNDINKNENTYTKLMKEVDDKYLEKEYNREKNNNSHLNNYTKKNEKCTKIKNLNGNKSFENDNNSLTKNKYRKENNITKMNSINNSSNCTTTTTSSNYNSKIFNYKNKKQNINKFLKNYKNSDKNNSKLKETNDKNNYIMNTVAKNNTKQNLNINNNLKIKEEKKNSAIIQNNLNYKYFNKSFNNMHLITHHNSPNYNFEDSSKFFFNNYNNTNPLYIHNQIARLNNCNNFFHNNTLRSNLNYEKKSTNINNDMMVNHGLFPINTLINSVNYYNYNVNNIYSNGNDYYNYLNFEMNNINISNQTPNVNNHHSNFPLNSPNSNYQQIFNIMPSNNLLHTNIISHKSMQSQLYANPCQKKFFDNQNVNESNVYNVNQYLNMTKYNGNEQSTISTNIVENNNSNNKNNNNFFLTGNFNNALLINQRDSQSRIHTFNNIRLNISNNLCNNNNNNNMNVLHNSNINVDNSNQKEMLIIENNGQDIKKQNPILQYTSNKNYDRKMNNTNCKNFNSIHNNVSNNINKYNNKSNNNSNHNITYQNKTSFIDTMKTFSPEEVQAAVLNNLAEFQD</sequence>
<dbReference type="Proteomes" id="UP000220797">
    <property type="component" value="Unassembled WGS sequence"/>
</dbReference>
<keyword evidence="3 5" id="KW-0863">Zinc-finger</keyword>
<evidence type="ECO:0000256" key="1">
    <source>
        <dbReference type="ARBA" id="ARBA00022723"/>
    </source>
</evidence>
<feature type="compositionally biased region" description="Basic and acidic residues" evidence="6">
    <location>
        <begin position="734"/>
        <end position="746"/>
    </location>
</feature>
<gene>
    <name evidence="8" type="ORF">PGAL8A_00362100</name>
</gene>
<accession>A0A1J1GV76</accession>
<feature type="domain" description="C3H1-type" evidence="7">
    <location>
        <begin position="484"/>
        <end position="512"/>
    </location>
</feature>
<dbReference type="InterPro" id="IPR000571">
    <property type="entry name" value="Znf_CCCH"/>
</dbReference>
<feature type="zinc finger region" description="C3H1-type" evidence="5">
    <location>
        <begin position="484"/>
        <end position="512"/>
    </location>
</feature>
<dbReference type="InterPro" id="IPR036855">
    <property type="entry name" value="Znf_CCCH_sf"/>
</dbReference>
<dbReference type="PANTHER" id="PTHR12547">
    <property type="entry name" value="CCCH ZINC FINGER/TIS11-RELATED"/>
    <property type="match status" value="1"/>
</dbReference>
<dbReference type="InterPro" id="IPR045877">
    <property type="entry name" value="ZFP36-like"/>
</dbReference>
<evidence type="ECO:0000313" key="8">
    <source>
        <dbReference type="EMBL" id="CRG96397.1"/>
    </source>
</evidence>
<evidence type="ECO:0000256" key="2">
    <source>
        <dbReference type="ARBA" id="ARBA00022737"/>
    </source>
</evidence>
<feature type="domain" description="C3H1-type" evidence="7">
    <location>
        <begin position="450"/>
        <end position="476"/>
    </location>
</feature>
<dbReference type="SUPFAM" id="SSF90229">
    <property type="entry name" value="CCCH zinc finger"/>
    <property type="match status" value="2"/>
</dbReference>
<dbReference type="Gene3D" id="4.10.1000.10">
    <property type="entry name" value="Zinc finger, CCCH-type"/>
    <property type="match status" value="1"/>
</dbReference>
<keyword evidence="2" id="KW-0677">Repeat</keyword>
<name>A0A1J1GV76_PLAGA</name>
<dbReference type="PANTHER" id="PTHR12547:SF18">
    <property type="entry name" value="PROTEIN TIS11"/>
    <property type="match status" value="1"/>
</dbReference>
<dbReference type="GO" id="GO:0003729">
    <property type="term" value="F:mRNA binding"/>
    <property type="evidence" value="ECO:0007669"/>
    <property type="project" value="InterPro"/>
</dbReference>
<comment type="caution">
    <text evidence="8">The sequence shown here is derived from an EMBL/GenBank/DDBJ whole genome shotgun (WGS) entry which is preliminary data.</text>
</comment>
<evidence type="ECO:0000256" key="6">
    <source>
        <dbReference type="SAM" id="MobiDB-lite"/>
    </source>
</evidence>
<evidence type="ECO:0000256" key="3">
    <source>
        <dbReference type="ARBA" id="ARBA00022771"/>
    </source>
</evidence>
<feature type="compositionally biased region" description="Low complexity" evidence="6">
    <location>
        <begin position="12"/>
        <end position="23"/>
    </location>
</feature>
<protein>
    <submittedName>
        <fullName evidence="8">Zinc finger protein, putative</fullName>
    </submittedName>
</protein>
<keyword evidence="4 5" id="KW-0862">Zinc</keyword>
<feature type="zinc finger region" description="C3H1-type" evidence="5">
    <location>
        <begin position="450"/>
        <end position="476"/>
    </location>
</feature>
<feature type="compositionally biased region" description="Basic and acidic residues" evidence="6">
    <location>
        <begin position="1"/>
        <end position="11"/>
    </location>
</feature>
<keyword evidence="1 5" id="KW-0479">Metal-binding</keyword>
<feature type="zinc finger region" description="C3H1-type" evidence="5">
    <location>
        <begin position="415"/>
        <end position="442"/>
    </location>
</feature>
<dbReference type="OrthoDB" id="387309at2759"/>
<feature type="region of interest" description="Disordered" evidence="6">
    <location>
        <begin position="722"/>
        <end position="746"/>
    </location>
</feature>
<dbReference type="GeneID" id="39732151"/>
<evidence type="ECO:0000256" key="5">
    <source>
        <dbReference type="PROSITE-ProRule" id="PRU00723"/>
    </source>
</evidence>
<dbReference type="RefSeq" id="XP_028529202.1">
    <property type="nucleotide sequence ID" value="XM_028672673.1"/>
</dbReference>
<feature type="domain" description="C3H1-type" evidence="7">
    <location>
        <begin position="415"/>
        <end position="442"/>
    </location>
</feature>
<proteinExistence type="predicted"/>
<dbReference type="EMBL" id="CVMV01000059">
    <property type="protein sequence ID" value="CRG96397.1"/>
    <property type="molecule type" value="Genomic_DNA"/>
</dbReference>
<evidence type="ECO:0000256" key="4">
    <source>
        <dbReference type="ARBA" id="ARBA00022833"/>
    </source>
</evidence>
<feature type="region of interest" description="Disordered" evidence="6">
    <location>
        <begin position="1"/>
        <end position="35"/>
    </location>
</feature>
<organism evidence="8 9">
    <name type="scientific">Plasmodium gallinaceum</name>
    <dbReference type="NCBI Taxonomy" id="5849"/>
    <lineage>
        <taxon>Eukaryota</taxon>
        <taxon>Sar</taxon>
        <taxon>Alveolata</taxon>
        <taxon>Apicomplexa</taxon>
        <taxon>Aconoidasida</taxon>
        <taxon>Haemosporida</taxon>
        <taxon>Plasmodiidae</taxon>
        <taxon>Plasmodium</taxon>
        <taxon>Plasmodium (Haemamoeba)</taxon>
    </lineage>
</organism>
<dbReference type="VEuPathDB" id="PlasmoDB:PGAL8A_00362100"/>
<evidence type="ECO:0000313" key="9">
    <source>
        <dbReference type="Proteomes" id="UP000220797"/>
    </source>
</evidence>
<dbReference type="PROSITE" id="PS50103">
    <property type="entry name" value="ZF_C3H1"/>
    <property type="match status" value="3"/>
</dbReference>
<dbReference type="SMART" id="SM00356">
    <property type="entry name" value="ZnF_C3H1"/>
    <property type="match status" value="3"/>
</dbReference>
<dbReference type="Pfam" id="PF00642">
    <property type="entry name" value="zf-CCCH"/>
    <property type="match status" value="2"/>
</dbReference>
<keyword evidence="9" id="KW-1185">Reference proteome</keyword>